<dbReference type="Gene3D" id="2.60.40.1120">
    <property type="entry name" value="Carboxypeptidase-like, regulatory domain"/>
    <property type="match status" value="1"/>
</dbReference>
<feature type="domain" description="G5" evidence="4">
    <location>
        <begin position="2480"/>
        <end position="2551"/>
    </location>
</feature>
<organism evidence="5 6">
    <name type="scientific">Streptococcus mitis</name>
    <dbReference type="NCBI Taxonomy" id="28037"/>
    <lineage>
        <taxon>Bacteria</taxon>
        <taxon>Bacillati</taxon>
        <taxon>Bacillota</taxon>
        <taxon>Bacilli</taxon>
        <taxon>Lactobacillales</taxon>
        <taxon>Streptococcaceae</taxon>
        <taxon>Streptococcus</taxon>
        <taxon>Streptococcus mitis group</taxon>
    </lineage>
</organism>
<dbReference type="Proteomes" id="UP000193517">
    <property type="component" value="Unassembled WGS sequence"/>
</dbReference>
<dbReference type="Gene3D" id="3.80.10.10">
    <property type="entry name" value="Ribonuclease Inhibitor"/>
    <property type="match status" value="12"/>
</dbReference>
<dbReference type="GO" id="GO:0006629">
    <property type="term" value="P:lipid metabolic process"/>
    <property type="evidence" value="ECO:0007669"/>
    <property type="project" value="InterPro"/>
</dbReference>
<dbReference type="RefSeq" id="WP_142358858.1">
    <property type="nucleotide sequence ID" value="NZ_NCVK01000012.1"/>
</dbReference>
<dbReference type="Pfam" id="PF13306">
    <property type="entry name" value="LRR_5"/>
    <property type="match status" value="8"/>
</dbReference>
<dbReference type="OrthoDB" id="663332at2"/>
<dbReference type="InterPro" id="IPR032675">
    <property type="entry name" value="LRR_dom_sf"/>
</dbReference>
<dbReference type="PANTHER" id="PTHR45661:SF3">
    <property type="entry name" value="IG-LIKE DOMAIN-CONTAINING PROTEIN"/>
    <property type="match status" value="1"/>
</dbReference>
<dbReference type="SUPFAM" id="SSF52058">
    <property type="entry name" value="L domain-like"/>
    <property type="match status" value="7"/>
</dbReference>
<dbReference type="InterPro" id="IPR013378">
    <property type="entry name" value="InlB-like_B-rpt"/>
</dbReference>
<proteinExistence type="predicted"/>
<dbReference type="InterPro" id="IPR053139">
    <property type="entry name" value="Surface_bspA-like"/>
</dbReference>
<feature type="transmembrane region" description="Helical" evidence="3">
    <location>
        <begin position="12"/>
        <end position="30"/>
    </location>
</feature>
<name>A0A1X1KW60_STRMT</name>
<keyword evidence="2" id="KW-0732">Signal</keyword>
<dbReference type="Pfam" id="PF01764">
    <property type="entry name" value="Lipase_3"/>
    <property type="match status" value="1"/>
</dbReference>
<dbReference type="InterPro" id="IPR011098">
    <property type="entry name" value="G5_dom"/>
</dbReference>
<dbReference type="SMART" id="SM01208">
    <property type="entry name" value="G5"/>
    <property type="match status" value="2"/>
</dbReference>
<evidence type="ECO:0000256" key="1">
    <source>
        <dbReference type="ARBA" id="ARBA00004196"/>
    </source>
</evidence>
<dbReference type="InterPro" id="IPR026906">
    <property type="entry name" value="LRR_5"/>
</dbReference>
<protein>
    <recommendedName>
        <fullName evidence="4">G5 domain-containing protein</fullName>
    </recommendedName>
</protein>
<feature type="non-terminal residue" evidence="5">
    <location>
        <position position="2729"/>
    </location>
</feature>
<dbReference type="SUPFAM" id="SSF53474">
    <property type="entry name" value="alpha/beta-Hydrolases"/>
    <property type="match status" value="1"/>
</dbReference>
<feature type="domain" description="G5" evidence="4">
    <location>
        <begin position="2571"/>
        <end position="2646"/>
    </location>
</feature>
<keyword evidence="3" id="KW-0472">Membrane</keyword>
<dbReference type="PANTHER" id="PTHR45661">
    <property type="entry name" value="SURFACE ANTIGEN"/>
    <property type="match status" value="1"/>
</dbReference>
<keyword evidence="3" id="KW-1133">Transmembrane helix</keyword>
<dbReference type="InterPro" id="IPR042229">
    <property type="entry name" value="Listeria/Bacterioides_rpt_sf"/>
</dbReference>
<dbReference type="SUPFAM" id="SSF49464">
    <property type="entry name" value="Carboxypeptidase regulatory domain-like"/>
    <property type="match status" value="1"/>
</dbReference>
<evidence type="ECO:0000256" key="2">
    <source>
        <dbReference type="ARBA" id="ARBA00022729"/>
    </source>
</evidence>
<evidence type="ECO:0000313" key="6">
    <source>
        <dbReference type="Proteomes" id="UP000193517"/>
    </source>
</evidence>
<sequence length="2729" mass="300210">MKEVLKLRKRRTGQWVTVAGTVLVGAYMVFGNSVVFADETSNNVPTITENSTVTETVTSGYSDVVLPHSIESSSNTNSEVTSSEKGIVTEEHKTNFSVSEQVNPEIGKSLPSEDVTALVANNNSSVDKISTKEDANITLDNSKGEDRASVLTNSSDSRVEKTVEEENRKRLDYFEELNASGASRIEIPEGMTVIDNNAFKNNTKLKEVILPSTLKSIGMSAFEGTSLSKIELPSSLTYIGENAFANIKTLTEVTIPKSVETASHAFYGDINLKKVNFEDGIVTIPSGILYNTGLEEIVLPSSVKAIGSYAFSNNKSLEKINLLDGVRQIEEGAFSGDSKLSVVELPKTLTEISRYAFSDTSSLTHINLPSGITNIGTGAFEHSGLTSIELPKELTEIGRSAFSGTHLSEIYFPKKLNYLGINAFSNIDTLKKVTVTSDINKSWDDWYWEGLFDGSPLTTVVIEEGVTKIPAKMFYNQQGIVNINFPSTMKEIAGYAFKNTSLKTVLFPSAIEKIGNYAFGDIVTLTSIDVGSNLVTGWNAFSGSKNLVTINLKSGARKIVDGFLADTGITEFVVPEGVEEIGKDAFSSNKQLTKITLPSTLKTIGEGAFSNTGLKEIVFPASMKTIPKGILDSTQVEKIVLSEGVEEIGDYAFANNKLLKSVVFPSTLKKIGRAAFKNSNLESVTLPSGLEEIAEEAFSYNKLSAVTLPTQLKTLGDNAFSNNNLKEVTLPSHLEVLGTAFVDNSELSKITFSEGLKEIRGASYSSLSAFSGTSIKSVVLPKSLEKIGDGAFYDLKGLADISIPENVTSIGNEAFYNTGLTSVDLPANLKTIGRYAFSGTKLKKVVLPSQVETIGSSAFSIESLESVHIPKSLKSVTDYSISNSNIYGTYWHDVEWGQGYNAIFLGDKNLKTVTFEDGLSEIISELFRGTGIKKIDLPSSVTKIGSAAFAHSDLTTINLPPSLSEIQDFAFANTKLKEITIPDSVEKIGYGAFDSVETLDKVTLPANLKEISSKTFYKTNIAKITIPESVSSIGGIAFADTPLKSITLPSNLITVGQNAFSGTQLTTVTLPSKLQTLKEGAFGEISTLVSVNIPLSLKSGYEAFSNSKKLETVTFEDGRETIPSGLLKNIGIKTFTLPSTIKTIEYSAFAQNDYLSEIILNNALEAIYESAFANTNLKHVKLPDSLTYLGRGAFENNHSLTEVIFPKQLRAISENAFANTGLTKLEVPSNIEEINSGAFYNTKLSDLILSEGIKRIASSAFVGNQLKVIELPASLQYLGSSAFGNSSKLRVVKIKSNIELDKYYDVNTISPFSYRDYYSDEISKQRPESIFVNFEGGVSKVSDYLFNGVTPVKSVTFKDNINLTEIGNHAFDGTSLTFLTLPDTVETLGEFAFGNINTLNSVNIPEKLTTADRAFAGSKKLNELRNKIEGIRIPDGMFENTGLTTFIVPSGIKEIGKYAFRNNKSTAISFEGPQEGFKDVILPVGLTKIDSRAFESTEIDYYDIPDTVSEIGDGAFRFNPNLKSIKLPSELQALKGYLFEGNKGMKLLVIPDKVESIDTNAFVNMEGLENVYIPASVTNIGENLIANKDKVTFHVVGGSYAETYLKANGFKTVAVGDDYKHYNDSIVTRAHLLTTSQNLKFSGDLSLRLEYELKTAGRNISDTEIVITLPDDKVSFNSENPIVKKGTISGKNKNVLTLKDINSLKGTFDFNVKTTAEELTYLDIVAQIRYKENGIQRAELLGHINEEMPYLTINVNDYISSNSLTVSGKTKPNTKIKLFVKDSSERILETVSKEDGSYSAVVPVDVSKLSSDEKSLRNILLTVYSEISRDNIIAKSKTILYHSSAPRLKSFIMKHHGQSFDLTDGKPNNNVIFRPGEKFEFEVELENDKNVSRVSIKTSRNNKDGVIHLSRQSNPHLFKYEGFFDVNGIRDDFIPKDFVIKVETLNSRDSDGDGLIDSDKLKETDKVVISNYNPIIADKHNNSWDVSDRDLLIFSGLAYLSPKGLEGLFPKNGETGVSYFNFDSLNADKKPSYQFFDLDIESTDKSLFSNWIFVKQLEIAFKEPEIAGDNPSPGEYHSTVSYFIDKNKENIIVAFRGSEEKPNRLIKIDPLGIDNEAGFGNIKIPLGNSPQERAAKYQINKIMEEVKLNYPNIENIYITGHSLGGYQAINAGDRILEDDNLADIKNKLRRVVNFNGPGFNNQEAGLSRAIAQGNMFTRYLVDKIDTPNGLATIGQMPNDVKVPYKKTINNPDVSVHNLTSFFYTLDRGYRSSKLRFRDSGNYPLITDLVEVKNYLLTLPESPNYVIDPSGTIMNSVTSKALSGAKVTVYFKDANGKEKVWNADDYSQLNPVLTSVNGEFAWDVPEGLWKVKVSKEGYISSESDWLPVAPVQTGIDFKLVPHTYSLTYNLGGGSVTRDLPSTYQTDVEIPLGSPARSGYIFEGWYDNPDFIGNKIDSTLFNSVGDKTLWAKWALARQVKTRQESRVITTDKVEYVDDASLEAGKIREVAAINGKVLVEITDVYVNDELQLSTEKELSRIEPQAKKVYRGTKQVSHVPDVAPMENNKPEVIIETKVRQESRVLKTDKIEYVDDSSLDAGKVREVVAINGKVLVEITDVYVNGELQSSTERELSRIEPQTKKVYRGTKQVSQVPDVAPIEQNKPEAIIETKVRQESRALKTDKVEYVDDSSLDVGKVREVAAINGKVLVEITDVYVNGELQSSTERELSRIE</sequence>
<dbReference type="InterPro" id="IPR029058">
    <property type="entry name" value="AB_hydrolase_fold"/>
</dbReference>
<comment type="caution">
    <text evidence="5">The sequence shown here is derived from an EMBL/GenBank/DDBJ whole genome shotgun (WGS) entry which is preliminary data.</text>
</comment>
<comment type="subcellular location">
    <subcellularLocation>
        <location evidence="1">Cell envelope</location>
    </subcellularLocation>
</comment>
<keyword evidence="3" id="KW-0812">Transmembrane</keyword>
<dbReference type="InterPro" id="IPR002921">
    <property type="entry name" value="Fungal_lipase-type"/>
</dbReference>
<dbReference type="Gene3D" id="2.60.40.4270">
    <property type="entry name" value="Listeria-Bacteroides repeat domain"/>
    <property type="match status" value="1"/>
</dbReference>
<dbReference type="Gene3D" id="3.40.50.1820">
    <property type="entry name" value="alpha/beta hydrolase"/>
    <property type="match status" value="1"/>
</dbReference>
<evidence type="ECO:0000256" key="3">
    <source>
        <dbReference type="SAM" id="Phobius"/>
    </source>
</evidence>
<dbReference type="InterPro" id="IPR008969">
    <property type="entry name" value="CarboxyPept-like_regulatory"/>
</dbReference>
<gene>
    <name evidence="5" type="ORF">B7695_03810</name>
</gene>
<dbReference type="GO" id="GO:0030313">
    <property type="term" value="C:cell envelope"/>
    <property type="evidence" value="ECO:0007669"/>
    <property type="project" value="UniProtKB-SubCell"/>
</dbReference>
<evidence type="ECO:0000259" key="4">
    <source>
        <dbReference type="SMART" id="SM01208"/>
    </source>
</evidence>
<dbReference type="EMBL" id="NCVK01000012">
    <property type="protein sequence ID" value="ORP03472.1"/>
    <property type="molecule type" value="Genomic_DNA"/>
</dbReference>
<dbReference type="Pfam" id="PF09479">
    <property type="entry name" value="Flg_new"/>
    <property type="match status" value="1"/>
</dbReference>
<evidence type="ECO:0000313" key="5">
    <source>
        <dbReference type="EMBL" id="ORP03472.1"/>
    </source>
</evidence>
<reference evidence="5 6" key="1">
    <citation type="journal article" date="2016" name="Eur. J. Clin. Microbiol. Infect. Dis.">
        <title>Whole genome sequencing as a tool for phylogenetic analysis of clinical strains of Mitis group streptococci.</title>
        <authorList>
            <person name="Rasmussen L.H."/>
            <person name="Dargis R."/>
            <person name="Hojholt K."/>
            <person name="Christensen J.J."/>
            <person name="Skovgaard O."/>
            <person name="Justesen U.S."/>
            <person name="Rosenvinge F.S."/>
            <person name="Moser C."/>
            <person name="Lukjancenko O."/>
            <person name="Rasmussen S."/>
            <person name="Nielsen X.C."/>
        </authorList>
    </citation>
    <scope>NUCLEOTIDE SEQUENCE [LARGE SCALE GENOMIC DNA]</scope>
    <source>
        <strain evidence="5 6">OD_317805_11</strain>
    </source>
</reference>
<accession>A0A1X1KW60</accession>